<evidence type="ECO:0000256" key="7">
    <source>
        <dbReference type="SAM" id="MobiDB-lite"/>
    </source>
</evidence>
<dbReference type="SMART" id="SM00338">
    <property type="entry name" value="BRLZ"/>
    <property type="match status" value="1"/>
</dbReference>
<protein>
    <submittedName>
        <fullName evidence="9">Transcription factor RF2b</fullName>
    </submittedName>
</protein>
<keyword evidence="3" id="KW-0238">DNA-binding</keyword>
<dbReference type="FunFam" id="1.20.5.170:FF:000009">
    <property type="entry name" value="probable transcription factor PosF21"/>
    <property type="match status" value="1"/>
</dbReference>
<dbReference type="CDD" id="cd14703">
    <property type="entry name" value="bZIP_plant_RF2"/>
    <property type="match status" value="1"/>
</dbReference>
<accession>A0A834WP89</accession>
<evidence type="ECO:0000256" key="6">
    <source>
        <dbReference type="SAM" id="Coils"/>
    </source>
</evidence>
<comment type="caution">
    <text evidence="9">The sequence shown here is derived from an EMBL/GenBank/DDBJ whole genome shotgun (WGS) entry which is preliminary data.</text>
</comment>
<dbReference type="PANTHER" id="PTHR13690">
    <property type="entry name" value="TRANSCRIPTION FACTOR POSF21-RELATED"/>
    <property type="match status" value="1"/>
</dbReference>
<evidence type="ECO:0000256" key="2">
    <source>
        <dbReference type="ARBA" id="ARBA00023015"/>
    </source>
</evidence>
<sequence>MSFPNHHPFPSRGPFHRRAQSEGQFRIPDDFDLDPGPFDGPSIAFEDLGSEDDLFSAYMDFDKSGSKQLHNGSPDVKPRSSSHTNNNANAGALDNNSADADKSGASATRHRHSNSADDTAVFEAIEAKKAMAPDKLAELWTVDPKRAKRILANRQSAARSKERKARYVLELERKIQTLQTEATTLSAQLNLFQRDTTGLTSENTELKLRLQAMEQQAKLRDALNEALKKEVDRLKIATGEAVTPTPAQPYNMRMQQIPYPQGSFFLHQPQHGPGEPQPMQMQQLHPLSSNVSNPQQPMLAAANPHDLSEMLPQESIGQFQGLEISTGGSHLMMPDGPSSSVKQISSAF</sequence>
<dbReference type="Pfam" id="PF00170">
    <property type="entry name" value="bZIP_1"/>
    <property type="match status" value="1"/>
</dbReference>
<dbReference type="PANTHER" id="PTHR13690:SF103">
    <property type="entry name" value="BZIP TRANSCRIPTION FACTOR 18"/>
    <property type="match status" value="1"/>
</dbReference>
<dbReference type="InterPro" id="IPR004827">
    <property type="entry name" value="bZIP"/>
</dbReference>
<feature type="coiled-coil region" evidence="6">
    <location>
        <begin position="161"/>
        <end position="230"/>
    </location>
</feature>
<evidence type="ECO:0000313" key="10">
    <source>
        <dbReference type="Proteomes" id="UP000634136"/>
    </source>
</evidence>
<dbReference type="InterPro" id="IPR044759">
    <property type="entry name" value="bZIP_RF2"/>
</dbReference>
<keyword evidence="2" id="KW-0805">Transcription regulation</keyword>
<feature type="compositionally biased region" description="Polar residues" evidence="7">
    <location>
        <begin position="337"/>
        <end position="348"/>
    </location>
</feature>
<name>A0A834WP89_9FABA</name>
<feature type="region of interest" description="Disordered" evidence="7">
    <location>
        <begin position="326"/>
        <end position="348"/>
    </location>
</feature>
<comment type="subcellular location">
    <subcellularLocation>
        <location evidence="1">Nucleus</location>
    </subcellularLocation>
</comment>
<dbReference type="AlphaFoldDB" id="A0A834WP89"/>
<evidence type="ECO:0000256" key="5">
    <source>
        <dbReference type="ARBA" id="ARBA00023242"/>
    </source>
</evidence>
<feature type="compositionally biased region" description="Low complexity" evidence="7">
    <location>
        <begin position="85"/>
        <end position="98"/>
    </location>
</feature>
<dbReference type="Proteomes" id="UP000634136">
    <property type="component" value="Unassembled WGS sequence"/>
</dbReference>
<proteinExistence type="predicted"/>
<feature type="domain" description="BZIP" evidence="8">
    <location>
        <begin position="143"/>
        <end position="206"/>
    </location>
</feature>
<dbReference type="PROSITE" id="PS50217">
    <property type="entry name" value="BZIP"/>
    <property type="match status" value="1"/>
</dbReference>
<feature type="region of interest" description="Disordered" evidence="7">
    <location>
        <begin position="1"/>
        <end position="47"/>
    </location>
</feature>
<reference evidence="9" key="1">
    <citation type="submission" date="2020-09" db="EMBL/GenBank/DDBJ databases">
        <title>Genome-Enabled Discovery of Anthraquinone Biosynthesis in Senna tora.</title>
        <authorList>
            <person name="Kang S.-H."/>
            <person name="Pandey R.P."/>
            <person name="Lee C.-M."/>
            <person name="Sim J.-S."/>
            <person name="Jeong J.-T."/>
            <person name="Choi B.-S."/>
            <person name="Jung M."/>
            <person name="Ginzburg D."/>
            <person name="Zhao K."/>
            <person name="Won S.Y."/>
            <person name="Oh T.-J."/>
            <person name="Yu Y."/>
            <person name="Kim N.-H."/>
            <person name="Lee O.R."/>
            <person name="Lee T.-H."/>
            <person name="Bashyal P."/>
            <person name="Kim T.-S."/>
            <person name="Lee W.-H."/>
            <person name="Kawkins C."/>
            <person name="Kim C.-K."/>
            <person name="Kim J.S."/>
            <person name="Ahn B.O."/>
            <person name="Rhee S.Y."/>
            <person name="Sohng J.K."/>
        </authorList>
    </citation>
    <scope>NUCLEOTIDE SEQUENCE</scope>
    <source>
        <tissue evidence="9">Leaf</tissue>
    </source>
</reference>
<gene>
    <name evidence="9" type="ORF">G2W53_013203</name>
</gene>
<dbReference type="GO" id="GO:0003700">
    <property type="term" value="F:DNA-binding transcription factor activity"/>
    <property type="evidence" value="ECO:0007669"/>
    <property type="project" value="InterPro"/>
</dbReference>
<evidence type="ECO:0000313" key="9">
    <source>
        <dbReference type="EMBL" id="KAF7830870.1"/>
    </source>
</evidence>
<keyword evidence="6" id="KW-0175">Coiled coil</keyword>
<evidence type="ECO:0000259" key="8">
    <source>
        <dbReference type="PROSITE" id="PS50217"/>
    </source>
</evidence>
<evidence type="ECO:0000256" key="1">
    <source>
        <dbReference type="ARBA" id="ARBA00004123"/>
    </source>
</evidence>
<keyword evidence="4" id="KW-0804">Transcription</keyword>
<dbReference type="EMBL" id="JAAIUW010000005">
    <property type="protein sequence ID" value="KAF7830870.1"/>
    <property type="molecule type" value="Genomic_DNA"/>
</dbReference>
<organism evidence="9 10">
    <name type="scientific">Senna tora</name>
    <dbReference type="NCBI Taxonomy" id="362788"/>
    <lineage>
        <taxon>Eukaryota</taxon>
        <taxon>Viridiplantae</taxon>
        <taxon>Streptophyta</taxon>
        <taxon>Embryophyta</taxon>
        <taxon>Tracheophyta</taxon>
        <taxon>Spermatophyta</taxon>
        <taxon>Magnoliopsida</taxon>
        <taxon>eudicotyledons</taxon>
        <taxon>Gunneridae</taxon>
        <taxon>Pentapetalae</taxon>
        <taxon>rosids</taxon>
        <taxon>fabids</taxon>
        <taxon>Fabales</taxon>
        <taxon>Fabaceae</taxon>
        <taxon>Caesalpinioideae</taxon>
        <taxon>Cassia clade</taxon>
        <taxon>Senna</taxon>
    </lineage>
</organism>
<dbReference type="InterPro" id="IPR046347">
    <property type="entry name" value="bZIP_sf"/>
</dbReference>
<keyword evidence="5" id="KW-0539">Nucleus</keyword>
<evidence type="ECO:0000256" key="3">
    <source>
        <dbReference type="ARBA" id="ARBA00023125"/>
    </source>
</evidence>
<dbReference type="GO" id="GO:0003677">
    <property type="term" value="F:DNA binding"/>
    <property type="evidence" value="ECO:0007669"/>
    <property type="project" value="UniProtKB-KW"/>
</dbReference>
<dbReference type="GO" id="GO:0005634">
    <property type="term" value="C:nucleus"/>
    <property type="evidence" value="ECO:0007669"/>
    <property type="project" value="UniProtKB-SubCell"/>
</dbReference>
<dbReference type="OrthoDB" id="1435597at2759"/>
<evidence type="ECO:0000256" key="4">
    <source>
        <dbReference type="ARBA" id="ARBA00023163"/>
    </source>
</evidence>
<dbReference type="SUPFAM" id="SSF57959">
    <property type="entry name" value="Leucine zipper domain"/>
    <property type="match status" value="1"/>
</dbReference>
<dbReference type="Gene3D" id="1.20.5.170">
    <property type="match status" value="1"/>
</dbReference>
<feature type="region of interest" description="Disordered" evidence="7">
    <location>
        <begin position="63"/>
        <end position="117"/>
    </location>
</feature>
<keyword evidence="10" id="KW-1185">Reference proteome</keyword>